<dbReference type="SUPFAM" id="SSF52091">
    <property type="entry name" value="SpoIIaa-like"/>
    <property type="match status" value="1"/>
</dbReference>
<sequence>MLTRLTIDRSSVRRQRSVNTPASLGRWDSDDQRHVLLHDRPSVRGERWIDHRRSQPVHLVTPAADQCGVLYTDTYLSVRWSPADSSVIIAGEVDVSNSEALASALTAARKASGEIVIDTGDLRFIDLAGLRALLAPASFVTHDAVRLRNVPPYLGRLLRMLDY</sequence>
<dbReference type="Proteomes" id="UP000327011">
    <property type="component" value="Unassembled WGS sequence"/>
</dbReference>
<proteinExistence type="predicted"/>
<dbReference type="Pfam" id="PF13466">
    <property type="entry name" value="STAS_2"/>
    <property type="match status" value="1"/>
</dbReference>
<dbReference type="CDD" id="cd07043">
    <property type="entry name" value="STAS_anti-anti-sigma_factors"/>
    <property type="match status" value="1"/>
</dbReference>
<evidence type="ECO:0000259" key="1">
    <source>
        <dbReference type="PROSITE" id="PS50801"/>
    </source>
</evidence>
<gene>
    <name evidence="2" type="ORF">F5972_12815</name>
</gene>
<reference evidence="2 3" key="1">
    <citation type="submission" date="2019-09" db="EMBL/GenBank/DDBJ databases">
        <title>Screening of Novel Bioactive Compounds from Soil-Associated.</title>
        <authorList>
            <person name="Gong X."/>
        </authorList>
    </citation>
    <scope>NUCLEOTIDE SEQUENCE [LARGE SCALE GENOMIC DNA]</scope>
    <source>
        <strain evidence="2 3">Gxj-6</strain>
    </source>
</reference>
<accession>A0A5J5K3U4</accession>
<dbReference type="InterPro" id="IPR058548">
    <property type="entry name" value="MlaB-like_STAS"/>
</dbReference>
<feature type="domain" description="STAS" evidence="1">
    <location>
        <begin position="74"/>
        <end position="163"/>
    </location>
</feature>
<evidence type="ECO:0000313" key="3">
    <source>
        <dbReference type="Proteomes" id="UP000327011"/>
    </source>
</evidence>
<dbReference type="EMBL" id="VYTZ01000004">
    <property type="protein sequence ID" value="KAA9379083.1"/>
    <property type="molecule type" value="Genomic_DNA"/>
</dbReference>
<dbReference type="Gene3D" id="3.30.750.24">
    <property type="entry name" value="STAS domain"/>
    <property type="match status" value="1"/>
</dbReference>
<protein>
    <submittedName>
        <fullName evidence="2">STAS domain-containing protein</fullName>
    </submittedName>
</protein>
<dbReference type="AlphaFoldDB" id="A0A5J5K3U4"/>
<name>A0A5J5K3U4_9ACTN</name>
<comment type="caution">
    <text evidence="2">The sequence shown here is derived from an EMBL/GenBank/DDBJ whole genome shotgun (WGS) entry which is preliminary data.</text>
</comment>
<organism evidence="2 3">
    <name type="scientific">Microbispora cellulosiformans</name>
    <dbReference type="NCBI Taxonomy" id="2614688"/>
    <lineage>
        <taxon>Bacteria</taxon>
        <taxon>Bacillati</taxon>
        <taxon>Actinomycetota</taxon>
        <taxon>Actinomycetes</taxon>
        <taxon>Streptosporangiales</taxon>
        <taxon>Streptosporangiaceae</taxon>
        <taxon>Microbispora</taxon>
    </lineage>
</organism>
<dbReference type="PROSITE" id="PS50801">
    <property type="entry name" value="STAS"/>
    <property type="match status" value="1"/>
</dbReference>
<dbReference type="InterPro" id="IPR036513">
    <property type="entry name" value="STAS_dom_sf"/>
</dbReference>
<dbReference type="InterPro" id="IPR002645">
    <property type="entry name" value="STAS_dom"/>
</dbReference>
<evidence type="ECO:0000313" key="2">
    <source>
        <dbReference type="EMBL" id="KAA9379083.1"/>
    </source>
</evidence>
<keyword evidence="3" id="KW-1185">Reference proteome</keyword>